<name>A0A553NYB4_TIGCA</name>
<dbReference type="STRING" id="6832.A0A553NYB4"/>
<evidence type="ECO:0000256" key="2">
    <source>
        <dbReference type="ARBA" id="ARBA00022692"/>
    </source>
</evidence>
<evidence type="ECO:0000256" key="4">
    <source>
        <dbReference type="ARBA" id="ARBA00023136"/>
    </source>
</evidence>
<evidence type="ECO:0008006" key="8">
    <source>
        <dbReference type="Google" id="ProtNLM"/>
    </source>
</evidence>
<accession>A0A553NYB4</accession>
<comment type="caution">
    <text evidence="6">The sequence shown here is derived from an EMBL/GenBank/DDBJ whole genome shotgun (WGS) entry which is preliminary data.</text>
</comment>
<dbReference type="SUPFAM" id="SSF48652">
    <property type="entry name" value="Tetraspanin"/>
    <property type="match status" value="1"/>
</dbReference>
<sequence length="140" mass="15685">MAFMAAVVSFNSESLYPARHLATPTGGVLWVDLMIRTRDKFIRLKCCGVKAFKDWEESAWFDLPDRNDLTVPDSCCIEPSDDCGKNVETNISFNGCEGTILALAWHELLIFAVLALVTFVLQMVACLISCCIKFHDPLYD</sequence>
<protein>
    <recommendedName>
        <fullName evidence="8">Tetraspanin</fullName>
    </recommendedName>
</protein>
<dbReference type="EMBL" id="VCGU01000009">
    <property type="protein sequence ID" value="TRY70424.1"/>
    <property type="molecule type" value="Genomic_DNA"/>
</dbReference>
<organism evidence="6 7">
    <name type="scientific">Tigriopus californicus</name>
    <name type="common">Marine copepod</name>
    <dbReference type="NCBI Taxonomy" id="6832"/>
    <lineage>
        <taxon>Eukaryota</taxon>
        <taxon>Metazoa</taxon>
        <taxon>Ecdysozoa</taxon>
        <taxon>Arthropoda</taxon>
        <taxon>Crustacea</taxon>
        <taxon>Multicrustacea</taxon>
        <taxon>Hexanauplia</taxon>
        <taxon>Copepoda</taxon>
        <taxon>Harpacticoida</taxon>
        <taxon>Harpacticidae</taxon>
        <taxon>Tigriopus</taxon>
    </lineage>
</organism>
<keyword evidence="7" id="KW-1185">Reference proteome</keyword>
<proteinExistence type="predicted"/>
<dbReference type="Proteomes" id="UP000318571">
    <property type="component" value="Chromosome 9"/>
</dbReference>
<comment type="subcellular location">
    <subcellularLocation>
        <location evidence="1">Membrane</location>
        <topology evidence="1">Multi-pass membrane protein</topology>
    </subcellularLocation>
</comment>
<keyword evidence="4 5" id="KW-0472">Membrane</keyword>
<evidence type="ECO:0000256" key="5">
    <source>
        <dbReference type="SAM" id="Phobius"/>
    </source>
</evidence>
<evidence type="ECO:0000256" key="1">
    <source>
        <dbReference type="ARBA" id="ARBA00004141"/>
    </source>
</evidence>
<keyword evidence="2 5" id="KW-0812">Transmembrane</keyword>
<evidence type="ECO:0000256" key="3">
    <source>
        <dbReference type="ARBA" id="ARBA00022989"/>
    </source>
</evidence>
<reference evidence="6 7" key="1">
    <citation type="journal article" date="2018" name="Nat. Ecol. Evol.">
        <title>Genomic signatures of mitonuclear coevolution across populations of Tigriopus californicus.</title>
        <authorList>
            <person name="Barreto F.S."/>
            <person name="Watson E.T."/>
            <person name="Lima T.G."/>
            <person name="Willett C.S."/>
            <person name="Edmands S."/>
            <person name="Li W."/>
            <person name="Burton R.S."/>
        </authorList>
    </citation>
    <scope>NUCLEOTIDE SEQUENCE [LARGE SCALE GENOMIC DNA]</scope>
    <source>
        <strain evidence="6 7">San Diego</strain>
    </source>
</reference>
<dbReference type="InterPro" id="IPR018499">
    <property type="entry name" value="Tetraspanin/Peripherin"/>
</dbReference>
<dbReference type="InterPro" id="IPR008952">
    <property type="entry name" value="Tetraspanin_EC2_sf"/>
</dbReference>
<dbReference type="OMA" id="WITAGCA"/>
<dbReference type="Gene3D" id="1.10.1450.10">
    <property type="entry name" value="Tetraspanin"/>
    <property type="match status" value="1"/>
</dbReference>
<feature type="transmembrane region" description="Helical" evidence="5">
    <location>
        <begin position="108"/>
        <end position="132"/>
    </location>
</feature>
<keyword evidence="3 5" id="KW-1133">Transmembrane helix</keyword>
<evidence type="ECO:0000313" key="6">
    <source>
        <dbReference type="EMBL" id="TRY70424.1"/>
    </source>
</evidence>
<dbReference type="GO" id="GO:0016020">
    <property type="term" value="C:membrane"/>
    <property type="evidence" value="ECO:0007669"/>
    <property type="project" value="UniProtKB-SubCell"/>
</dbReference>
<gene>
    <name evidence="6" type="ORF">TCAL_16400</name>
</gene>
<evidence type="ECO:0000313" key="7">
    <source>
        <dbReference type="Proteomes" id="UP000318571"/>
    </source>
</evidence>
<dbReference type="Pfam" id="PF00335">
    <property type="entry name" value="Tetraspanin"/>
    <property type="match status" value="1"/>
</dbReference>
<dbReference type="AlphaFoldDB" id="A0A553NYB4"/>